<dbReference type="SUPFAM" id="SSF55729">
    <property type="entry name" value="Acyl-CoA N-acyltransferases (Nat)"/>
    <property type="match status" value="1"/>
</dbReference>
<dbReference type="InterPro" id="IPR016181">
    <property type="entry name" value="Acyl_CoA_acyltransferase"/>
</dbReference>
<dbReference type="OrthoDB" id="6984285at2"/>
<dbReference type="EMBL" id="PRLP01000027">
    <property type="protein sequence ID" value="PPC77709.1"/>
    <property type="molecule type" value="Genomic_DNA"/>
</dbReference>
<gene>
    <name evidence="2" type="ORF">C4K68_09010</name>
</gene>
<comment type="caution">
    <text evidence="2">The sequence shown here is derived from an EMBL/GenBank/DDBJ whole genome shotgun (WGS) entry which is preliminary data.</text>
</comment>
<evidence type="ECO:0000313" key="3">
    <source>
        <dbReference type="Proteomes" id="UP000238196"/>
    </source>
</evidence>
<sequence>MSFRYQWLNSLSATDFPGDAYLALYQRLPQATPFNHLSWLRAAEQAAEQGSVHILLIWQEQTLCGCLPLLYQREKQKGLTVRVIHHLGYPMTDRLGLMLDLPASAGPALLQEIRRQLPHTLLQLHELTEAETPLMASWQPQSSYTEQRLICHAPEHLITEADRQEVSGDVRYKLRRAHKRCQQLGAEIKRLTPDATSAPAILAAITAVEQVSWKGDEGVGVFCGASRQPWMTAAFTAMAAAGLVRVVWLEHQGQCISYRIGVLDKGRLYDYNLAFHPDHAALGSGRLLLQEWIRWGLDEGWQWIDASRVSLTSNHQLHERMTGATSHWRWSFYSRTASGLLLATAYRCWLRYKSYRQQKAAQTTQQEPSQ</sequence>
<proteinExistence type="predicted"/>
<evidence type="ECO:0000313" key="2">
    <source>
        <dbReference type="EMBL" id="PPC77709.1"/>
    </source>
</evidence>
<feature type="domain" description="BioF2-like acetyltransferase" evidence="1">
    <location>
        <begin position="169"/>
        <end position="306"/>
    </location>
</feature>
<name>A0A2S5KT52_9PROT</name>
<dbReference type="Proteomes" id="UP000238196">
    <property type="component" value="Unassembled WGS sequence"/>
</dbReference>
<evidence type="ECO:0000259" key="1">
    <source>
        <dbReference type="Pfam" id="PF13480"/>
    </source>
</evidence>
<dbReference type="Gene3D" id="3.40.630.30">
    <property type="match status" value="1"/>
</dbReference>
<accession>A0A2S5KT52</accession>
<reference evidence="2 3" key="1">
    <citation type="submission" date="2018-02" db="EMBL/GenBank/DDBJ databases">
        <title>novel marine gammaproteobacteria from coastal saline agro ecosystem.</title>
        <authorList>
            <person name="Krishnan R."/>
            <person name="Ramesh Kumar N."/>
        </authorList>
    </citation>
    <scope>NUCLEOTIDE SEQUENCE [LARGE SCALE GENOMIC DNA]</scope>
    <source>
        <strain evidence="2 3">228</strain>
    </source>
</reference>
<dbReference type="InterPro" id="IPR038740">
    <property type="entry name" value="BioF2-like_GNAT_dom"/>
</dbReference>
<organism evidence="2 3">
    <name type="scientific">Proteobacteria bacterium 228</name>
    <dbReference type="NCBI Taxonomy" id="2083153"/>
    <lineage>
        <taxon>Bacteria</taxon>
        <taxon>Pseudomonadati</taxon>
        <taxon>Pseudomonadota</taxon>
    </lineage>
</organism>
<dbReference type="AlphaFoldDB" id="A0A2S5KT52"/>
<dbReference type="Pfam" id="PF13480">
    <property type="entry name" value="Acetyltransf_6"/>
    <property type="match status" value="1"/>
</dbReference>
<protein>
    <submittedName>
        <fullName evidence="2">Cellulose biosynthesis protein</fullName>
    </submittedName>
</protein>